<gene>
    <name evidence="7" type="primary">NDAI0C06270</name>
    <name evidence="7" type="ordered locus">NDAI_0C06270</name>
</gene>
<dbReference type="OMA" id="NSKMESR"/>
<keyword evidence="8" id="KW-1185">Reference proteome</keyword>
<feature type="compositionally biased region" description="Low complexity" evidence="5">
    <location>
        <begin position="77"/>
        <end position="88"/>
    </location>
</feature>
<dbReference type="STRING" id="1071378.G0W925"/>
<dbReference type="FunFam" id="3.30.310.130:FF:000008">
    <property type="entry name" value="Ubiquitin-like-specific protease 1"/>
    <property type="match status" value="1"/>
</dbReference>
<feature type="region of interest" description="Disordered" evidence="5">
    <location>
        <begin position="1"/>
        <end position="183"/>
    </location>
</feature>
<name>G0W925_NAUDC</name>
<sequence>MSVATTKKYKPKTRYSPLYSPISTYSTTTNTSDFDYKPNYNYNSSMFNPRRKVNSASSSNNWRDRSIGDAWGETSSNNTNNNKYNNNNGSRGHTYNNYRKNDDGYKNRNSHYGSNNYNSNSNNNSNNNKGHKYYYEANDKTYNSHTRNKPTERKLTANQRRQQQEEMERQIAEEQRQNQENERGIFRELTSIFTSGRNFWNKLTTTDDAEEANETTLPPTSTRIDQSVVSSDENGTNNISPVQGSDEDHNVQDRKLPETNVKRPVSIDYDNIQSKMRKKSFNPKSASPFSIPARIRKQFPRMDKNDSHKRRKANRRNSNNSSNKTSNSKVVKFSKDPFGWHNWETEKIGSHDKNDYNKKSDTYLVQYGTQFIRKHHKRNNSQFNNTANDAMLVLKGRSDEATYLKQIFNGEHLIPKVIQDEKNHQLKLLSMDSKLERRNDLTIRKSIVDLTETIKNVLLDKRKNNNRNQQSNFSNEDDMTIIKERTISSLERKKRTYLHQRLQYDKALIDFEKEFKNYRDLLEERKKIQLDVERKRSQFAIKKLIPTLSDDQILMVQKALTRRDNGLLMNRDNLEIAVRDIKTLAPRRWLNDTVIEFFMKVVEKKTENVVAFNSFFYTTLSERGYSSVRRWLKRKKAQISQLDKIFVPINLNQSHWALCMIDISNKAISYIDSLSNGPSAMSFAILNDLQNYVMEESQNTMGKDFELRHLSCPQQPNGFDCGVYVCMNAFYLSKNSNPTFDSTDAARMRQYIAYLIISDSLK</sequence>
<dbReference type="GO" id="GO:0006508">
    <property type="term" value="P:proteolysis"/>
    <property type="evidence" value="ECO:0007669"/>
    <property type="project" value="UniProtKB-KW"/>
</dbReference>
<evidence type="ECO:0000313" key="8">
    <source>
        <dbReference type="Proteomes" id="UP000000689"/>
    </source>
</evidence>
<keyword evidence="4" id="KW-0788">Thiol protease</keyword>
<dbReference type="HOGENOM" id="CLU_021050_0_0_1"/>
<dbReference type="OrthoDB" id="1939479at2759"/>
<feature type="compositionally biased region" description="Polar residues" evidence="5">
    <location>
        <begin position="217"/>
        <end position="243"/>
    </location>
</feature>
<dbReference type="PROSITE" id="PS50600">
    <property type="entry name" value="ULP_PROTEASE"/>
    <property type="match status" value="1"/>
</dbReference>
<evidence type="ECO:0000256" key="1">
    <source>
        <dbReference type="ARBA" id="ARBA00005234"/>
    </source>
</evidence>
<feature type="compositionally biased region" description="Polar residues" evidence="5">
    <location>
        <begin position="21"/>
        <end position="33"/>
    </location>
</feature>
<dbReference type="KEGG" id="ndi:NDAI_0C06270"/>
<dbReference type="GO" id="GO:0016929">
    <property type="term" value="F:deSUMOylase activity"/>
    <property type="evidence" value="ECO:0007669"/>
    <property type="project" value="EnsemblFungi"/>
</dbReference>
<evidence type="ECO:0000256" key="5">
    <source>
        <dbReference type="SAM" id="MobiDB-lite"/>
    </source>
</evidence>
<dbReference type="PANTHER" id="PTHR12606:SF154">
    <property type="entry name" value="UBIQUITIN-LIKE-SPECIFIC PROTEASE 1"/>
    <property type="match status" value="1"/>
</dbReference>
<dbReference type="GO" id="GO:0005730">
    <property type="term" value="C:nucleolus"/>
    <property type="evidence" value="ECO:0007669"/>
    <property type="project" value="EnsemblFungi"/>
</dbReference>
<dbReference type="GO" id="GO:0005643">
    <property type="term" value="C:nuclear pore"/>
    <property type="evidence" value="ECO:0007669"/>
    <property type="project" value="EnsemblFungi"/>
</dbReference>
<dbReference type="Gene3D" id="1.10.418.20">
    <property type="match status" value="1"/>
</dbReference>
<dbReference type="GO" id="GO:0016926">
    <property type="term" value="P:protein desumoylation"/>
    <property type="evidence" value="ECO:0007669"/>
    <property type="project" value="EnsemblFungi"/>
</dbReference>
<dbReference type="GeneID" id="11496818"/>
<feature type="compositionally biased region" description="Low complexity" evidence="5">
    <location>
        <begin position="110"/>
        <end position="128"/>
    </location>
</feature>
<dbReference type="eggNOG" id="KOG0778">
    <property type="taxonomic scope" value="Eukaryota"/>
</dbReference>
<keyword evidence="3" id="KW-0378">Hydrolase</keyword>
<dbReference type="Pfam" id="PF02902">
    <property type="entry name" value="Peptidase_C48"/>
    <property type="match status" value="1"/>
</dbReference>
<reference evidence="7 8" key="1">
    <citation type="journal article" date="2011" name="Proc. Natl. Acad. Sci. U.S.A.">
        <title>Evolutionary erosion of yeast sex chromosomes by mating-type switching accidents.</title>
        <authorList>
            <person name="Gordon J.L."/>
            <person name="Armisen D."/>
            <person name="Proux-Wera E."/>
            <person name="Oheigeartaigh S.S."/>
            <person name="Byrne K.P."/>
            <person name="Wolfe K.H."/>
        </authorList>
    </citation>
    <scope>NUCLEOTIDE SEQUENCE [LARGE SCALE GENOMIC DNA]</scope>
    <source>
        <strain evidence="8">ATCC 10597 / BCRC 20456 / CBS 421 / NBRC 0211 / NRRL Y-12639</strain>
    </source>
</reference>
<dbReference type="AlphaFoldDB" id="G0W925"/>
<accession>G0W925</accession>
<dbReference type="PANTHER" id="PTHR12606">
    <property type="entry name" value="SENTRIN/SUMO-SPECIFIC PROTEASE"/>
    <property type="match status" value="1"/>
</dbReference>
<dbReference type="GO" id="GO:0000086">
    <property type="term" value="P:G2/M transition of mitotic cell cycle"/>
    <property type="evidence" value="ECO:0007669"/>
    <property type="project" value="EnsemblFungi"/>
</dbReference>
<evidence type="ECO:0000313" key="7">
    <source>
        <dbReference type="EMBL" id="CCD24286.1"/>
    </source>
</evidence>
<evidence type="ECO:0000256" key="3">
    <source>
        <dbReference type="ARBA" id="ARBA00022801"/>
    </source>
</evidence>
<organism evidence="7 8">
    <name type="scientific">Naumovozyma dairenensis (strain ATCC 10597 / BCRC 20456 / CBS 421 / NBRC 0211 / NRRL Y-12639)</name>
    <name type="common">Saccharomyces dairenensis</name>
    <dbReference type="NCBI Taxonomy" id="1071378"/>
    <lineage>
        <taxon>Eukaryota</taxon>
        <taxon>Fungi</taxon>
        <taxon>Dikarya</taxon>
        <taxon>Ascomycota</taxon>
        <taxon>Saccharomycotina</taxon>
        <taxon>Saccharomycetes</taxon>
        <taxon>Saccharomycetales</taxon>
        <taxon>Saccharomycetaceae</taxon>
        <taxon>Naumovozyma</taxon>
    </lineage>
</organism>
<evidence type="ECO:0000256" key="2">
    <source>
        <dbReference type="ARBA" id="ARBA00022670"/>
    </source>
</evidence>
<feature type="region of interest" description="Disordered" evidence="5">
    <location>
        <begin position="205"/>
        <end position="329"/>
    </location>
</feature>
<feature type="domain" description="Ubiquitin-like protease family profile" evidence="6">
    <location>
        <begin position="574"/>
        <end position="732"/>
    </location>
</feature>
<dbReference type="Gene3D" id="3.30.310.130">
    <property type="entry name" value="Ubiquitin-related"/>
    <property type="match status" value="1"/>
</dbReference>
<dbReference type="RefSeq" id="XP_003669529.1">
    <property type="nucleotide sequence ID" value="XM_003669481.1"/>
</dbReference>
<proteinExistence type="inferred from homology"/>
<feature type="compositionally biased region" description="Low complexity" evidence="5">
    <location>
        <begin position="316"/>
        <end position="329"/>
    </location>
</feature>
<protein>
    <recommendedName>
        <fullName evidence="6">Ubiquitin-like protease family profile domain-containing protein</fullName>
    </recommendedName>
</protein>
<dbReference type="Proteomes" id="UP000000689">
    <property type="component" value="Chromosome 3"/>
</dbReference>
<evidence type="ECO:0000259" key="6">
    <source>
        <dbReference type="PROSITE" id="PS50600"/>
    </source>
</evidence>
<dbReference type="SUPFAM" id="SSF54001">
    <property type="entry name" value="Cysteine proteinases"/>
    <property type="match status" value="1"/>
</dbReference>
<feature type="compositionally biased region" description="Basic and acidic residues" evidence="5">
    <location>
        <begin position="246"/>
        <end position="261"/>
    </location>
</feature>
<keyword evidence="2" id="KW-0645">Protease</keyword>
<dbReference type="EMBL" id="HE580269">
    <property type="protein sequence ID" value="CCD24286.1"/>
    <property type="molecule type" value="Genomic_DNA"/>
</dbReference>
<evidence type="ECO:0000256" key="4">
    <source>
        <dbReference type="ARBA" id="ARBA00022807"/>
    </source>
</evidence>
<feature type="compositionally biased region" description="Polar residues" evidence="5">
    <location>
        <begin position="89"/>
        <end position="98"/>
    </location>
</feature>
<comment type="similarity">
    <text evidence="1">Belongs to the peptidase C48 family.</text>
</comment>
<dbReference type="InterPro" id="IPR003653">
    <property type="entry name" value="Peptidase_C48_C"/>
</dbReference>
<dbReference type="InterPro" id="IPR038765">
    <property type="entry name" value="Papain-like_cys_pep_sf"/>
</dbReference>
<feature type="compositionally biased region" description="Basic and acidic residues" evidence="5">
    <location>
        <begin position="162"/>
        <end position="183"/>
    </location>
</feature>